<dbReference type="EMBL" id="JAEHNZ010000001">
    <property type="protein sequence ID" value="MBK0395294.1"/>
    <property type="molecule type" value="Genomic_DNA"/>
</dbReference>
<proteinExistence type="predicted"/>
<keyword evidence="3" id="KW-1185">Reference proteome</keyword>
<feature type="chain" id="PRO_5047407126" evidence="1">
    <location>
        <begin position="21"/>
        <end position="118"/>
    </location>
</feature>
<protein>
    <submittedName>
        <fullName evidence="2">UDP-glucose 6-dehydrogenase</fullName>
    </submittedName>
</protein>
<accession>A0ABS1BPV3</accession>
<dbReference type="InterPro" id="IPR018247">
    <property type="entry name" value="EF_Hand_1_Ca_BS"/>
</dbReference>
<dbReference type="InterPro" id="IPR011992">
    <property type="entry name" value="EF-hand-dom_pair"/>
</dbReference>
<sequence length="118" mass="13173">MTRQPHIFFIILTAAFAPLAADACSRMQPVAAFIMLNDQDSDRALNLTEWLAAGTGENLIASFKLNDPEEFAIYDIDRNGVVEARELGFNSVRYRLDPCLRIQSSHFMNLNASSVALH</sequence>
<evidence type="ECO:0000313" key="2">
    <source>
        <dbReference type="EMBL" id="MBK0395294.1"/>
    </source>
</evidence>
<gene>
    <name evidence="2" type="ORF">JDW22_01505</name>
</gene>
<dbReference type="PROSITE" id="PS00018">
    <property type="entry name" value="EF_HAND_1"/>
    <property type="match status" value="1"/>
</dbReference>
<name>A0ABS1BPV3_9NEIS</name>
<keyword evidence="1" id="KW-0732">Signal</keyword>
<feature type="signal peptide" evidence="1">
    <location>
        <begin position="1"/>
        <end position="20"/>
    </location>
</feature>
<dbReference type="RefSeq" id="WP_200521247.1">
    <property type="nucleotide sequence ID" value="NZ_JAEHNZ010000001.1"/>
</dbReference>
<evidence type="ECO:0000313" key="3">
    <source>
        <dbReference type="Proteomes" id="UP000614058"/>
    </source>
</evidence>
<evidence type="ECO:0000256" key="1">
    <source>
        <dbReference type="SAM" id="SignalP"/>
    </source>
</evidence>
<dbReference type="SUPFAM" id="SSF47473">
    <property type="entry name" value="EF-hand"/>
    <property type="match status" value="1"/>
</dbReference>
<comment type="caution">
    <text evidence="2">The sequence shown here is derived from an EMBL/GenBank/DDBJ whole genome shotgun (WGS) entry which is preliminary data.</text>
</comment>
<reference evidence="2 3" key="1">
    <citation type="journal article" date="2021" name="Pathogens">
        <title>Isolation and Characterization of Kingella bonacorsii sp. nov., A Novel Kingella Species Detected in a Stable Periodontitis Subject.</title>
        <authorList>
            <person name="Antezack A."/>
            <person name="Boxberger M."/>
            <person name="Rolland C."/>
            <person name="Monnet-Corti V."/>
            <person name="La Scola B."/>
        </authorList>
    </citation>
    <scope>NUCLEOTIDE SEQUENCE [LARGE SCALE GENOMIC DNA]</scope>
    <source>
        <strain evidence="2 3">Marseille-Q4569</strain>
    </source>
</reference>
<organism evidence="2 3">
    <name type="scientific">Kingella bonacorsii</name>
    <dbReference type="NCBI Taxonomy" id="2796361"/>
    <lineage>
        <taxon>Bacteria</taxon>
        <taxon>Pseudomonadati</taxon>
        <taxon>Pseudomonadota</taxon>
        <taxon>Betaproteobacteria</taxon>
        <taxon>Neisseriales</taxon>
        <taxon>Neisseriaceae</taxon>
        <taxon>Kingella</taxon>
    </lineage>
</organism>
<dbReference type="Proteomes" id="UP000614058">
    <property type="component" value="Unassembled WGS sequence"/>
</dbReference>